<evidence type="ECO:0000313" key="1">
    <source>
        <dbReference type="EMBL" id="XBX81625.1"/>
    </source>
</evidence>
<dbReference type="AlphaFoldDB" id="A0AAU7W7C1"/>
<organism evidence="1">
    <name type="scientific">Agromyces sp. G08B096</name>
    <dbReference type="NCBI Taxonomy" id="3156399"/>
    <lineage>
        <taxon>Bacteria</taxon>
        <taxon>Bacillati</taxon>
        <taxon>Actinomycetota</taxon>
        <taxon>Actinomycetes</taxon>
        <taxon>Micrococcales</taxon>
        <taxon>Microbacteriaceae</taxon>
        <taxon>Agromyces</taxon>
    </lineage>
</organism>
<protein>
    <recommendedName>
        <fullName evidence="2">Type II toxin-antitoxin system VapC family toxin</fullName>
    </recommendedName>
</protein>
<dbReference type="EMBL" id="CP158374">
    <property type="protein sequence ID" value="XBX81625.1"/>
    <property type="molecule type" value="Genomic_DNA"/>
</dbReference>
<sequence length="138" mass="14780">MADASHVQRFAIDAVTALRLVRDEPGIGARRALVGPAILRSHVLSMLYREVRAGSLDERAAQAQLTALAGLKIRLLGDRVSRAVAWRLATQLDWDDTELAEYLAVASLQADVLVAGDPSIARAAPGIVPVAGYDDLVR</sequence>
<name>A0AAU7W7C1_9MICO</name>
<accession>A0AAU7W7C1</accession>
<gene>
    <name evidence="1" type="ORF">ABIQ69_13530</name>
</gene>
<dbReference type="Gene3D" id="3.40.50.1010">
    <property type="entry name" value="5'-nuclease"/>
    <property type="match status" value="1"/>
</dbReference>
<reference evidence="1" key="1">
    <citation type="submission" date="2024-05" db="EMBL/GenBank/DDBJ databases">
        <authorList>
            <person name="Yu L."/>
        </authorList>
    </citation>
    <scope>NUCLEOTIDE SEQUENCE</scope>
    <source>
        <strain evidence="1">G08B096</strain>
    </source>
</reference>
<evidence type="ECO:0008006" key="2">
    <source>
        <dbReference type="Google" id="ProtNLM"/>
    </source>
</evidence>
<proteinExistence type="predicted"/>
<dbReference type="RefSeq" id="WP_350347647.1">
    <property type="nucleotide sequence ID" value="NZ_CP158374.1"/>
</dbReference>